<dbReference type="PROSITE" id="PS00626">
    <property type="entry name" value="RCC1_2"/>
    <property type="match status" value="1"/>
</dbReference>
<dbReference type="PANTHER" id="PTHR22870:SF408">
    <property type="entry name" value="OS09G0560450 PROTEIN"/>
    <property type="match status" value="1"/>
</dbReference>
<evidence type="ECO:0000313" key="3">
    <source>
        <dbReference type="EMBL" id="CDQ87215.1"/>
    </source>
</evidence>
<dbReference type="STRING" id="8022.A0A060YDL7"/>
<gene>
    <name evidence="3" type="ORF">GSONMT00048729001</name>
</gene>
<evidence type="ECO:0000256" key="1">
    <source>
        <dbReference type="ARBA" id="ARBA00022737"/>
    </source>
</evidence>
<protein>
    <submittedName>
        <fullName evidence="3">Uncharacterized protein</fullName>
    </submittedName>
</protein>
<dbReference type="Pfam" id="PF13540">
    <property type="entry name" value="RCC1_2"/>
    <property type="match status" value="1"/>
</dbReference>
<keyword evidence="1" id="KW-0677">Repeat</keyword>
<dbReference type="SUPFAM" id="SSF50985">
    <property type="entry name" value="RCC1/BLIP-II"/>
    <property type="match status" value="1"/>
</dbReference>
<dbReference type="PROSITE" id="PS50012">
    <property type="entry name" value="RCC1_3"/>
    <property type="match status" value="1"/>
</dbReference>
<evidence type="ECO:0000313" key="4">
    <source>
        <dbReference type="Proteomes" id="UP000193380"/>
    </source>
</evidence>
<dbReference type="InterPro" id="IPR000408">
    <property type="entry name" value="Reg_chr_condens"/>
</dbReference>
<dbReference type="InterPro" id="IPR051210">
    <property type="entry name" value="Ub_ligase/GEF_domain"/>
</dbReference>
<sequence length="119" mass="12767">MDGLASQIACGSHHTLVLGSSGQLWAFGSGVKGQLGTGNTGGSLQPTSVLLKRDSGGAATVIHNADMKISVGWNSNFIYTTESSEREQPIGRLDKAKLQKWLSMEQGNAEAQRFIYYLH</sequence>
<dbReference type="Gene3D" id="2.130.10.30">
    <property type="entry name" value="Regulator of chromosome condensation 1/beta-lactamase-inhibitor protein II"/>
    <property type="match status" value="1"/>
</dbReference>
<proteinExistence type="predicted"/>
<accession>A0A060YDL7</accession>
<dbReference type="InterPro" id="IPR009091">
    <property type="entry name" value="RCC1/BLIP-II"/>
</dbReference>
<dbReference type="Proteomes" id="UP000193380">
    <property type="component" value="Unassembled WGS sequence"/>
</dbReference>
<reference evidence="3" key="1">
    <citation type="journal article" date="2014" name="Nat. Commun.">
        <title>The rainbow trout genome provides novel insights into evolution after whole-genome duplication in vertebrates.</title>
        <authorList>
            <person name="Berthelot C."/>
            <person name="Brunet F."/>
            <person name="Chalopin D."/>
            <person name="Juanchich A."/>
            <person name="Bernard M."/>
            <person name="Noel B."/>
            <person name="Bento P."/>
            <person name="Da Silva C."/>
            <person name="Labadie K."/>
            <person name="Alberti A."/>
            <person name="Aury J.M."/>
            <person name="Louis A."/>
            <person name="Dehais P."/>
            <person name="Bardou P."/>
            <person name="Montfort J."/>
            <person name="Klopp C."/>
            <person name="Cabau C."/>
            <person name="Gaspin C."/>
            <person name="Thorgaard G.H."/>
            <person name="Boussaha M."/>
            <person name="Quillet E."/>
            <person name="Guyomard R."/>
            <person name="Galiana D."/>
            <person name="Bobe J."/>
            <person name="Volff J.N."/>
            <person name="Genet C."/>
            <person name="Wincker P."/>
            <person name="Jaillon O."/>
            <person name="Roest Crollius H."/>
            <person name="Guiguen Y."/>
        </authorList>
    </citation>
    <scope>NUCLEOTIDE SEQUENCE [LARGE SCALE GENOMIC DNA]</scope>
</reference>
<organism evidence="3 4">
    <name type="scientific">Oncorhynchus mykiss</name>
    <name type="common">Rainbow trout</name>
    <name type="synonym">Salmo gairdneri</name>
    <dbReference type="NCBI Taxonomy" id="8022"/>
    <lineage>
        <taxon>Eukaryota</taxon>
        <taxon>Metazoa</taxon>
        <taxon>Chordata</taxon>
        <taxon>Craniata</taxon>
        <taxon>Vertebrata</taxon>
        <taxon>Euteleostomi</taxon>
        <taxon>Actinopterygii</taxon>
        <taxon>Neopterygii</taxon>
        <taxon>Teleostei</taxon>
        <taxon>Protacanthopterygii</taxon>
        <taxon>Salmoniformes</taxon>
        <taxon>Salmonidae</taxon>
        <taxon>Salmoninae</taxon>
        <taxon>Oncorhynchus</taxon>
    </lineage>
</organism>
<evidence type="ECO:0000256" key="2">
    <source>
        <dbReference type="PROSITE-ProRule" id="PRU00235"/>
    </source>
</evidence>
<name>A0A060YDL7_ONCMY</name>
<dbReference type="EMBL" id="FR907745">
    <property type="protein sequence ID" value="CDQ87215.1"/>
    <property type="molecule type" value="Genomic_DNA"/>
</dbReference>
<reference evidence="3" key="2">
    <citation type="submission" date="2014-03" db="EMBL/GenBank/DDBJ databases">
        <authorList>
            <person name="Genoscope - CEA"/>
        </authorList>
    </citation>
    <scope>NUCLEOTIDE SEQUENCE</scope>
</reference>
<dbReference type="PaxDb" id="8022-A0A060YDL7"/>
<dbReference type="AlphaFoldDB" id="A0A060YDL7"/>
<dbReference type="PANTHER" id="PTHR22870">
    <property type="entry name" value="REGULATOR OF CHROMOSOME CONDENSATION"/>
    <property type="match status" value="1"/>
</dbReference>
<feature type="repeat" description="RCC1" evidence="2">
    <location>
        <begin position="22"/>
        <end position="82"/>
    </location>
</feature>